<evidence type="ECO:0000313" key="1">
    <source>
        <dbReference type="EMBL" id="KAI9913714.1"/>
    </source>
</evidence>
<dbReference type="Proteomes" id="UP001163321">
    <property type="component" value="Chromosome 4"/>
</dbReference>
<accession>A0ACC0W6J6</accession>
<protein>
    <submittedName>
        <fullName evidence="1">Uncharacterized protein</fullName>
    </submittedName>
</protein>
<name>A0ACC0W6J6_9STRA</name>
<sequence length="513" mass="58733">MRKTGEFFLTTKYPVTDALVRMCSVKTGPHALEQQNLVCTSLLRCLLEHNGDRFVLSPWIAACALTASDRVLRTLWRELLYHSFNAEDTFSDEKDLNWRMDCPAQQIVELLAEEGKLRVCRLTWCFVELLLTDDILKERLVELRSYLIFECLMRAFRHAITYWSMSLMVEWLERRRKHHPEGGGGVFKELVDFLARFTLKLSVKKPEWFINHILSFILSSQCPTVEQEPALRVILRTYAPFVFGGIDLQWLDPKSRQNGYFEISATSIRTSEDLDSLRSNIELLIGLLIVVDACIKKEEYHPGVYVYSLLCVFIQKTIDKHSALDHRLERFTIRVCQAYYRRLSHHLGQDSKRDDVSIKFSEALNLLFHSECPVAGVLLHEVVGILAGFEKGNTHQRLQYLAMLCGTSRVETSGKRDVVQKSLVAYESAAPATSRSSSTTIAQDIGFDSGETGELTRRVLSSERVVRLFAHLLNVGRLGRKQEILLDMVNVVMRKNAFANQEETGVVRLSYTS</sequence>
<proteinExistence type="predicted"/>
<evidence type="ECO:0000313" key="2">
    <source>
        <dbReference type="Proteomes" id="UP001163321"/>
    </source>
</evidence>
<reference evidence="1 2" key="1">
    <citation type="journal article" date="2022" name="bioRxiv">
        <title>The genome of the oomycete Peronosclerospora sorghi, a cosmopolitan pathogen of maize and sorghum, is inflated with dispersed pseudogenes.</title>
        <authorList>
            <person name="Fletcher K."/>
            <person name="Martin F."/>
            <person name="Isakeit T."/>
            <person name="Cavanaugh K."/>
            <person name="Magill C."/>
            <person name="Michelmore R."/>
        </authorList>
    </citation>
    <scope>NUCLEOTIDE SEQUENCE [LARGE SCALE GENOMIC DNA]</scope>
    <source>
        <strain evidence="1">P6</strain>
    </source>
</reference>
<gene>
    <name evidence="1" type="ORF">PsorP6_005046</name>
</gene>
<comment type="caution">
    <text evidence="1">The sequence shown here is derived from an EMBL/GenBank/DDBJ whole genome shotgun (WGS) entry which is preliminary data.</text>
</comment>
<keyword evidence="2" id="KW-1185">Reference proteome</keyword>
<dbReference type="EMBL" id="CM047583">
    <property type="protein sequence ID" value="KAI9913714.1"/>
    <property type="molecule type" value="Genomic_DNA"/>
</dbReference>
<organism evidence="1 2">
    <name type="scientific">Peronosclerospora sorghi</name>
    <dbReference type="NCBI Taxonomy" id="230839"/>
    <lineage>
        <taxon>Eukaryota</taxon>
        <taxon>Sar</taxon>
        <taxon>Stramenopiles</taxon>
        <taxon>Oomycota</taxon>
        <taxon>Peronosporomycetes</taxon>
        <taxon>Peronosporales</taxon>
        <taxon>Peronosporaceae</taxon>
        <taxon>Peronosclerospora</taxon>
    </lineage>
</organism>